<protein>
    <submittedName>
        <fullName evidence="2">Uncharacterized protein</fullName>
    </submittedName>
</protein>
<dbReference type="Pfam" id="PF11381">
    <property type="entry name" value="DUF3185"/>
    <property type="match status" value="1"/>
</dbReference>
<keyword evidence="1" id="KW-1133">Transmembrane helix</keyword>
<feature type="transmembrane region" description="Helical" evidence="1">
    <location>
        <begin position="7"/>
        <end position="25"/>
    </location>
</feature>
<reference evidence="2 3" key="1">
    <citation type="submission" date="2016-10" db="EMBL/GenBank/DDBJ databases">
        <authorList>
            <person name="de Groot N.N."/>
        </authorList>
    </citation>
    <scope>NUCLEOTIDE SEQUENCE [LARGE SCALE GENOMIC DNA]</scope>
    <source>
        <strain evidence="2 3">DSM 100674</strain>
    </source>
</reference>
<evidence type="ECO:0000256" key="1">
    <source>
        <dbReference type="SAM" id="Phobius"/>
    </source>
</evidence>
<dbReference type="EMBL" id="FOAG01000015">
    <property type="protein sequence ID" value="SEM18979.1"/>
    <property type="molecule type" value="Genomic_DNA"/>
</dbReference>
<dbReference type="InterPro" id="IPR021521">
    <property type="entry name" value="DUF3185"/>
</dbReference>
<keyword evidence="1" id="KW-0472">Membrane</keyword>
<evidence type="ECO:0000313" key="2">
    <source>
        <dbReference type="EMBL" id="SEM18979.1"/>
    </source>
</evidence>
<name>A0A1H7WD34_9RHOB</name>
<dbReference type="AlphaFoldDB" id="A0A1H7WD34"/>
<organism evidence="2 3">
    <name type="scientific">Roseovarius azorensis</name>
    <dbReference type="NCBI Taxonomy" id="1287727"/>
    <lineage>
        <taxon>Bacteria</taxon>
        <taxon>Pseudomonadati</taxon>
        <taxon>Pseudomonadota</taxon>
        <taxon>Alphaproteobacteria</taxon>
        <taxon>Rhodobacterales</taxon>
        <taxon>Roseobacteraceae</taxon>
        <taxon>Roseovarius</taxon>
    </lineage>
</organism>
<gene>
    <name evidence="2" type="ORF">SAMN05443999_11511</name>
</gene>
<dbReference type="STRING" id="1287727.SAMN05443999_11511"/>
<dbReference type="Proteomes" id="UP000199582">
    <property type="component" value="Unassembled WGS sequence"/>
</dbReference>
<sequence>MSQSNILGLVVLALGSFLLFFAWRASNTPVDQLSEALTGRFTNNTMWYLVGGLIGTIGGLALLLRGRKTS</sequence>
<dbReference type="RefSeq" id="WP_093039017.1">
    <property type="nucleotide sequence ID" value="NZ_FOAG01000015.1"/>
</dbReference>
<dbReference type="OrthoDB" id="7875640at2"/>
<evidence type="ECO:0000313" key="3">
    <source>
        <dbReference type="Proteomes" id="UP000199582"/>
    </source>
</evidence>
<accession>A0A1H7WD34</accession>
<keyword evidence="3" id="KW-1185">Reference proteome</keyword>
<keyword evidence="1" id="KW-0812">Transmembrane</keyword>
<feature type="transmembrane region" description="Helical" evidence="1">
    <location>
        <begin position="45"/>
        <end position="64"/>
    </location>
</feature>
<proteinExistence type="predicted"/>